<gene>
    <name evidence="1" type="ORF">PCOR1329_LOCUS4986</name>
</gene>
<reference evidence="1" key="1">
    <citation type="submission" date="2023-10" db="EMBL/GenBank/DDBJ databases">
        <authorList>
            <person name="Chen Y."/>
            <person name="Shah S."/>
            <person name="Dougan E. K."/>
            <person name="Thang M."/>
            <person name="Chan C."/>
        </authorList>
    </citation>
    <scope>NUCLEOTIDE SEQUENCE [LARGE SCALE GENOMIC DNA]</scope>
</reference>
<dbReference type="EMBL" id="CAUYUJ010001303">
    <property type="protein sequence ID" value="CAK0795269.1"/>
    <property type="molecule type" value="Genomic_DNA"/>
</dbReference>
<dbReference type="Proteomes" id="UP001189429">
    <property type="component" value="Unassembled WGS sequence"/>
</dbReference>
<protein>
    <recommendedName>
        <fullName evidence="3">Mannosyltransferase</fullName>
    </recommendedName>
</protein>
<comment type="caution">
    <text evidence="1">The sequence shown here is derived from an EMBL/GenBank/DDBJ whole genome shotgun (WGS) entry which is preliminary data.</text>
</comment>
<keyword evidence="2" id="KW-1185">Reference proteome</keyword>
<organism evidence="1 2">
    <name type="scientific">Prorocentrum cordatum</name>
    <dbReference type="NCBI Taxonomy" id="2364126"/>
    <lineage>
        <taxon>Eukaryota</taxon>
        <taxon>Sar</taxon>
        <taxon>Alveolata</taxon>
        <taxon>Dinophyceae</taxon>
        <taxon>Prorocentrales</taxon>
        <taxon>Prorocentraceae</taxon>
        <taxon>Prorocentrum</taxon>
    </lineage>
</organism>
<evidence type="ECO:0000313" key="1">
    <source>
        <dbReference type="EMBL" id="CAK0795269.1"/>
    </source>
</evidence>
<sequence length="130" mass="14363">MSAAPLENFVAILLLRLGLLPLLLLRPLLLTSSSFSSYRVLFAGYIPAHRGASLTAKICLHGDPAWLQATAPARQWASSLWRSLTTPTSSPSSFREHIRVWLSLEALNTDSDLEPEKWNTSNKDVDIGFS</sequence>
<accession>A0ABN9PXG1</accession>
<proteinExistence type="predicted"/>
<evidence type="ECO:0000313" key="2">
    <source>
        <dbReference type="Proteomes" id="UP001189429"/>
    </source>
</evidence>
<evidence type="ECO:0008006" key="3">
    <source>
        <dbReference type="Google" id="ProtNLM"/>
    </source>
</evidence>
<name>A0ABN9PXG1_9DINO</name>